<accession>A0A2T6C0R2</accession>
<sequence>MKIHDKIERRLDALEFALKNQEHISEPDKVLEIIASITKFWTVLGDEDRDYVNAARFALEEQRPWTP</sequence>
<gene>
    <name evidence="1" type="ORF">C8N31_12021</name>
</gene>
<comment type="caution">
    <text evidence="1">The sequence shown here is derived from an EMBL/GenBank/DDBJ whole genome shotgun (WGS) entry which is preliminary data.</text>
</comment>
<dbReference type="OrthoDB" id="7870642at2"/>
<proteinExistence type="predicted"/>
<organism evidence="1 2">
    <name type="scientific">Sulfitobacter mediterraneus</name>
    <dbReference type="NCBI Taxonomy" id="83219"/>
    <lineage>
        <taxon>Bacteria</taxon>
        <taxon>Pseudomonadati</taxon>
        <taxon>Pseudomonadota</taxon>
        <taxon>Alphaproteobacteria</taxon>
        <taxon>Rhodobacterales</taxon>
        <taxon>Roseobacteraceae</taxon>
        <taxon>Sulfitobacter</taxon>
    </lineage>
</organism>
<dbReference type="Proteomes" id="UP000244092">
    <property type="component" value="Unassembled WGS sequence"/>
</dbReference>
<reference evidence="1 2" key="1">
    <citation type="submission" date="2018-04" db="EMBL/GenBank/DDBJ databases">
        <title>Genomic Encyclopedia of Archaeal and Bacterial Type Strains, Phase II (KMG-II): from individual species to whole genera.</title>
        <authorList>
            <person name="Goeker M."/>
        </authorList>
    </citation>
    <scope>NUCLEOTIDE SEQUENCE [LARGE SCALE GENOMIC DNA]</scope>
    <source>
        <strain evidence="1 2">DSM 12244</strain>
    </source>
</reference>
<evidence type="ECO:0000313" key="1">
    <source>
        <dbReference type="EMBL" id="PTX61900.1"/>
    </source>
</evidence>
<dbReference type="EMBL" id="QBKU01000020">
    <property type="protein sequence ID" value="PTX61900.1"/>
    <property type="molecule type" value="Genomic_DNA"/>
</dbReference>
<name>A0A2T6C0R2_9RHOB</name>
<dbReference type="RefSeq" id="WP_025049961.1">
    <property type="nucleotide sequence ID" value="NZ_QBKU01000020.1"/>
</dbReference>
<protein>
    <submittedName>
        <fullName evidence="1">Uncharacterized protein</fullName>
    </submittedName>
</protein>
<evidence type="ECO:0000313" key="2">
    <source>
        <dbReference type="Proteomes" id="UP000244092"/>
    </source>
</evidence>
<dbReference type="AlphaFoldDB" id="A0A2T6C0R2"/>